<dbReference type="EMBL" id="FLRE01000714">
    <property type="protein sequence ID" value="SBT55177.1"/>
    <property type="molecule type" value="Genomic_DNA"/>
</dbReference>
<evidence type="ECO:0000313" key="3">
    <source>
        <dbReference type="Proteomes" id="UP000078550"/>
    </source>
</evidence>
<name>A0A1A9AGE0_PLAOA</name>
<keyword evidence="1" id="KW-0472">Membrane</keyword>
<proteinExistence type="predicted"/>
<keyword evidence="1" id="KW-1133">Transmembrane helix</keyword>
<feature type="transmembrane region" description="Helical" evidence="1">
    <location>
        <begin position="274"/>
        <end position="291"/>
    </location>
</feature>
<reference evidence="3" key="1">
    <citation type="submission" date="2016-05" db="EMBL/GenBank/DDBJ databases">
        <authorList>
            <person name="Naeem Raeece"/>
        </authorList>
    </citation>
    <scope>NUCLEOTIDE SEQUENCE [LARGE SCALE GENOMIC DNA]</scope>
</reference>
<evidence type="ECO:0000313" key="2">
    <source>
        <dbReference type="EMBL" id="SBT55177.1"/>
    </source>
</evidence>
<dbReference type="AlphaFoldDB" id="A0A1A9AGE0"/>
<sequence>MSPPGKSTTNLQENFFPSNFFIKCLFRDENFKKHIKQIEENKLSNKFESINSIIDVQLSEIIKEIIGGFRNEDDDKDEAMCCRNVNYYFDLLYAIIKSPGQVSNDNTNNLISQILQKWNNVPKVNDKDKCKRETDIDSICKRSILKHLHDLKLDKMIIKTSLDEYNNYLYKQWEKIIAYISRYYDNLYIKIENDFMGIIEPYSHFLQSSDFICDTELDAISIDDITISTNWDNLMNSVSLEKFTSKGIDKGCYNKNYIEILKIKASNIQRINNILSSGIAIFGFILILVLIRRFTPLRSSLRGCTKKKVEIDENMSEEEMSELYDDSENERTFISYHSVSH</sequence>
<protein>
    <submittedName>
        <fullName evidence="2">PIR Superfamily Protein</fullName>
    </submittedName>
</protein>
<evidence type="ECO:0000256" key="1">
    <source>
        <dbReference type="SAM" id="Phobius"/>
    </source>
</evidence>
<dbReference type="Proteomes" id="UP000078550">
    <property type="component" value="Unassembled WGS sequence"/>
</dbReference>
<accession>A0A1A9AGE0</accession>
<keyword evidence="1" id="KW-0812">Transmembrane</keyword>
<gene>
    <name evidence="2" type="ORF">POVWA2_066650</name>
</gene>
<organism evidence="2 3">
    <name type="scientific">Plasmodium ovale wallikeri</name>
    <dbReference type="NCBI Taxonomy" id="864142"/>
    <lineage>
        <taxon>Eukaryota</taxon>
        <taxon>Sar</taxon>
        <taxon>Alveolata</taxon>
        <taxon>Apicomplexa</taxon>
        <taxon>Aconoidasida</taxon>
        <taxon>Haemosporida</taxon>
        <taxon>Plasmodiidae</taxon>
        <taxon>Plasmodium</taxon>
        <taxon>Plasmodium (Plasmodium)</taxon>
    </lineage>
</organism>